<name>A0ABS5ABR0_9PSEU</name>
<feature type="domain" description="Methyltransferase" evidence="2">
    <location>
        <begin position="55"/>
        <end position="149"/>
    </location>
</feature>
<proteinExistence type="predicted"/>
<keyword evidence="1" id="KW-0808">Transferase</keyword>
<protein>
    <submittedName>
        <fullName evidence="3">Trans-aconitate methyltransferase</fullName>
    </submittedName>
</protein>
<dbReference type="RefSeq" id="WP_086788029.1">
    <property type="nucleotide sequence ID" value="NZ_JAGIOO010000001.1"/>
</dbReference>
<dbReference type="CDD" id="cd02440">
    <property type="entry name" value="AdoMet_MTases"/>
    <property type="match status" value="1"/>
</dbReference>
<evidence type="ECO:0000313" key="3">
    <source>
        <dbReference type="EMBL" id="MBP2473727.1"/>
    </source>
</evidence>
<organism evidence="3 4">
    <name type="scientific">Crossiella equi</name>
    <dbReference type="NCBI Taxonomy" id="130796"/>
    <lineage>
        <taxon>Bacteria</taxon>
        <taxon>Bacillati</taxon>
        <taxon>Actinomycetota</taxon>
        <taxon>Actinomycetes</taxon>
        <taxon>Pseudonocardiales</taxon>
        <taxon>Pseudonocardiaceae</taxon>
        <taxon>Crossiella</taxon>
    </lineage>
</organism>
<reference evidence="3 4" key="1">
    <citation type="submission" date="2021-03" db="EMBL/GenBank/DDBJ databases">
        <title>Sequencing the genomes of 1000 actinobacteria strains.</title>
        <authorList>
            <person name="Klenk H.-P."/>
        </authorList>
    </citation>
    <scope>NUCLEOTIDE SEQUENCE [LARGE SCALE GENOMIC DNA]</scope>
    <source>
        <strain evidence="3 4">DSM 44580</strain>
    </source>
</reference>
<dbReference type="Proteomes" id="UP001519363">
    <property type="component" value="Unassembled WGS sequence"/>
</dbReference>
<dbReference type="PANTHER" id="PTHR43861">
    <property type="entry name" value="TRANS-ACONITATE 2-METHYLTRANSFERASE-RELATED"/>
    <property type="match status" value="1"/>
</dbReference>
<dbReference type="GO" id="GO:0032259">
    <property type="term" value="P:methylation"/>
    <property type="evidence" value="ECO:0007669"/>
    <property type="project" value="UniProtKB-KW"/>
</dbReference>
<comment type="caution">
    <text evidence="3">The sequence shown here is derived from an EMBL/GenBank/DDBJ whole genome shotgun (WGS) entry which is preliminary data.</text>
</comment>
<dbReference type="EMBL" id="JAGIOO010000001">
    <property type="protein sequence ID" value="MBP2473727.1"/>
    <property type="molecule type" value="Genomic_DNA"/>
</dbReference>
<dbReference type="GO" id="GO:0008168">
    <property type="term" value="F:methyltransferase activity"/>
    <property type="evidence" value="ECO:0007669"/>
    <property type="project" value="UniProtKB-KW"/>
</dbReference>
<dbReference type="SUPFAM" id="SSF53335">
    <property type="entry name" value="S-adenosyl-L-methionine-dependent methyltransferases"/>
    <property type="match status" value="1"/>
</dbReference>
<gene>
    <name evidence="3" type="ORF">JOF53_002599</name>
</gene>
<evidence type="ECO:0000259" key="2">
    <source>
        <dbReference type="Pfam" id="PF13649"/>
    </source>
</evidence>
<dbReference type="Gene3D" id="3.40.50.150">
    <property type="entry name" value="Vaccinia Virus protein VP39"/>
    <property type="match status" value="1"/>
</dbReference>
<dbReference type="InterPro" id="IPR041698">
    <property type="entry name" value="Methyltransf_25"/>
</dbReference>
<accession>A0ABS5ABR0</accession>
<keyword evidence="3" id="KW-0489">Methyltransferase</keyword>
<dbReference type="Pfam" id="PF13649">
    <property type="entry name" value="Methyltransf_25"/>
    <property type="match status" value="1"/>
</dbReference>
<dbReference type="InterPro" id="IPR029063">
    <property type="entry name" value="SAM-dependent_MTases_sf"/>
</dbReference>
<keyword evidence="4" id="KW-1185">Reference proteome</keyword>
<evidence type="ECO:0000313" key="4">
    <source>
        <dbReference type="Proteomes" id="UP001519363"/>
    </source>
</evidence>
<sequence length="291" mass="32000">MSEHKHGHGHGHGHGHDDAFDWSRMADLLENEGEVHSPYVRQAFDELRDLRPRRVLDIGAGPGVAACRLAEVFPEAEVVAVDGSAELLHRAQDRAKRLGVRLTTVQAEFPDDLASLGEADLVWSGQVVHHVGDQLGTLRQLAGLLRPGGVLAIVEGGLPARFLPRDLGFGTPGFQVRLDLAQNERFNRMREELPGTVRVVEHWPALLLEAGLVQARTRTFLVEHQAPVADGVREHVRKLLERYESLAGEQLSEEDATTLARLLDPADPAGVDNRADVFLTTAKSVHYGRKP</sequence>
<evidence type="ECO:0000256" key="1">
    <source>
        <dbReference type="ARBA" id="ARBA00022679"/>
    </source>
</evidence>